<dbReference type="EMBL" id="JMCC02000049">
    <property type="protein sequence ID" value="KIG15634.1"/>
    <property type="molecule type" value="Genomic_DNA"/>
</dbReference>
<dbReference type="PANTHER" id="PTHR23150:SF19">
    <property type="entry name" value="FORMYLGLYCINE-GENERATING ENZYME"/>
    <property type="match status" value="1"/>
</dbReference>
<dbReference type="RefSeq" id="WP_052551220.1">
    <property type="nucleotide sequence ID" value="NZ_JMCC02000049.1"/>
</dbReference>
<proteinExistence type="predicted"/>
<dbReference type="SUPFAM" id="SSF56436">
    <property type="entry name" value="C-type lectin-like"/>
    <property type="match status" value="1"/>
</dbReference>
<feature type="domain" description="Sulfatase-modifying factor enzyme-like" evidence="1">
    <location>
        <begin position="76"/>
        <end position="262"/>
    </location>
</feature>
<organism evidence="2 3">
    <name type="scientific">Enhygromyxa salina</name>
    <dbReference type="NCBI Taxonomy" id="215803"/>
    <lineage>
        <taxon>Bacteria</taxon>
        <taxon>Pseudomonadati</taxon>
        <taxon>Myxococcota</taxon>
        <taxon>Polyangia</taxon>
        <taxon>Nannocystales</taxon>
        <taxon>Nannocystaceae</taxon>
        <taxon>Enhygromyxa</taxon>
    </lineage>
</organism>
<evidence type="ECO:0000313" key="2">
    <source>
        <dbReference type="EMBL" id="KIG15634.1"/>
    </source>
</evidence>
<keyword evidence="2" id="KW-0808">Transferase</keyword>
<name>A0A0C1ZD79_9BACT</name>
<dbReference type="InterPro" id="IPR016187">
    <property type="entry name" value="CTDL_fold"/>
</dbReference>
<keyword evidence="2" id="KW-0418">Kinase</keyword>
<dbReference type="PANTHER" id="PTHR23150">
    <property type="entry name" value="SULFATASE MODIFYING FACTOR 1, 2"/>
    <property type="match status" value="1"/>
</dbReference>
<dbReference type="GO" id="GO:0120147">
    <property type="term" value="F:formylglycine-generating oxidase activity"/>
    <property type="evidence" value="ECO:0007669"/>
    <property type="project" value="TreeGrafter"/>
</dbReference>
<dbReference type="InterPro" id="IPR042095">
    <property type="entry name" value="SUMF_sf"/>
</dbReference>
<reference evidence="2 3" key="1">
    <citation type="submission" date="2014-12" db="EMBL/GenBank/DDBJ databases">
        <title>Genome assembly of Enhygromyxa salina DSM 15201.</title>
        <authorList>
            <person name="Sharma G."/>
            <person name="Subramanian S."/>
        </authorList>
    </citation>
    <scope>NUCLEOTIDE SEQUENCE [LARGE SCALE GENOMIC DNA]</scope>
    <source>
        <strain evidence="2 3">DSM 15201</strain>
    </source>
</reference>
<comment type="caution">
    <text evidence="2">The sequence shown here is derived from an EMBL/GenBank/DDBJ whole genome shotgun (WGS) entry which is preliminary data.</text>
</comment>
<dbReference type="Pfam" id="PF03781">
    <property type="entry name" value="FGE-sulfatase"/>
    <property type="match status" value="1"/>
</dbReference>
<dbReference type="AlphaFoldDB" id="A0A0C1ZD79"/>
<dbReference type="InterPro" id="IPR051043">
    <property type="entry name" value="Sulfatase_Mod_Factor_Kinase"/>
</dbReference>
<sequence length="466" mass="50895">MSISIGCAPQDEGSDPRQAYYDEPHVIPMGVPYKGPAIAEDSPEAVVSADECGRGRGIDPEGACVRLATREHEFGGMVQIPAGAFMRGDIPSRYDAGHTRERAYVQHAGQPLFQDHLPSYWIDGYEISRLAYAKCVDDGTCTLPVCLDGTDGRPTEAQIGTADLGAFPQTCVTHEQAQTYCEWRGARLPTEAEWEYAARGPEGWIYPWGHDFRDELGLALGPVGYDPLDISYFGLKGFGGNAIEWVADAYIDDANLSHYLGGKFRSETGPLARSWAAWKQGLCGGEDCELGQRYVVKGGRTGARAGAWQLAPGQSIVTLPTSNFEGDRAVAQHARLGFRCAADLEPEQPILTVPVPAVPLPLYRQEGKYDMFLAVAEVVNREEAVRYCSVLRAPGDPEELPEGGNGWRLPTLEEIREVALWFGGPGPFWAVEGAVEQTYVDTQTAEWGPVEANDDEPLMARCIRSH</sequence>
<evidence type="ECO:0000259" key="1">
    <source>
        <dbReference type="Pfam" id="PF03781"/>
    </source>
</evidence>
<accession>A0A0C1ZD79</accession>
<dbReference type="GO" id="GO:0016301">
    <property type="term" value="F:kinase activity"/>
    <property type="evidence" value="ECO:0007669"/>
    <property type="project" value="UniProtKB-KW"/>
</dbReference>
<evidence type="ECO:0000313" key="3">
    <source>
        <dbReference type="Proteomes" id="UP000031599"/>
    </source>
</evidence>
<dbReference type="InterPro" id="IPR005532">
    <property type="entry name" value="SUMF_dom"/>
</dbReference>
<dbReference type="Proteomes" id="UP000031599">
    <property type="component" value="Unassembled WGS sequence"/>
</dbReference>
<protein>
    <submittedName>
        <fullName evidence="2">Serine/threonine kinase</fullName>
    </submittedName>
</protein>
<dbReference type="Gene3D" id="3.90.1580.10">
    <property type="entry name" value="paralog of FGE (formylglycine-generating enzyme)"/>
    <property type="match status" value="1"/>
</dbReference>
<gene>
    <name evidence="2" type="ORF">DB30_05382</name>
</gene>